<dbReference type="GO" id="GO:0031956">
    <property type="term" value="F:medium-chain fatty acid-CoA ligase activity"/>
    <property type="evidence" value="ECO:0007669"/>
    <property type="project" value="TreeGrafter"/>
</dbReference>
<sequence>MEESSRGHICHCLGRMLHLRGQSLLTISAGRRRTGYNFVTGVIGLASGLSKLGLLQPGEVVAIAAHNSDYYVEWMMAITYVGGIIAPLNYRWSLEEVRCAVEVVKPVILVIDESCSSLASLLINSGSLQSLSISCNVNFWPSLPAVLTMDCIRKSSQVLQVPDPISAPQGVALICFTSGTTGCPKGVALSHTALIIQSLAKIAIVGYCEDDVYLHTAPLCHIGGISSCIAMLMVAGCHVFIPKFNAELALAAIEQHNVTSLITVPAMLADLISFTRNGKLHGGKTVNKILNGGGSLSTELIESVVDVFPNAKIISAYGMTEACSSLTFLTLYDPMQQRRAISSSEKINSNSLEKNGGICVGKPAPHIELQIWKNSKNLNSPSEGSIRTRGLHVMVGSWDPMKKFTSVNSGWLDTGDVGWIDDHGNLWLVGRKNYRIKSGGENVYPEEVEMVLCQHSGVAAAVVVGIPDARLAEKVVACVSIKDNWSWVDHKSNNSLKANELSSQTLQKFCQLKELSRQVCCFLIDCELQSPIVLPLSYTKTYDTVFFLGGNENEMQQKSQVFFLADGGGEKMAELESPGLWVRRRPQLQCGVVGKQCRDSSASLFSTSQPKVTFVFLPKSSL</sequence>
<dbReference type="InterPro" id="IPR025110">
    <property type="entry name" value="AMP-bd_C"/>
</dbReference>
<comment type="catalytic activity">
    <reaction evidence="2">
        <text>(E)-4-coumarate + ATP + CoA = (E)-4-coumaroyl-CoA + AMP + diphosphate</text>
        <dbReference type="Rhea" id="RHEA:19641"/>
        <dbReference type="ChEBI" id="CHEBI:12876"/>
        <dbReference type="ChEBI" id="CHEBI:30616"/>
        <dbReference type="ChEBI" id="CHEBI:33019"/>
        <dbReference type="ChEBI" id="CHEBI:57287"/>
        <dbReference type="ChEBI" id="CHEBI:85008"/>
        <dbReference type="ChEBI" id="CHEBI:456215"/>
        <dbReference type="EC" id="6.2.1.12"/>
    </reaction>
    <physiologicalReaction direction="left-to-right" evidence="2">
        <dbReference type="Rhea" id="RHEA:19642"/>
    </physiologicalReaction>
</comment>
<dbReference type="InterPro" id="IPR042099">
    <property type="entry name" value="ANL_N_sf"/>
</dbReference>
<dbReference type="InterPro" id="IPR020845">
    <property type="entry name" value="AMP-binding_CS"/>
</dbReference>
<dbReference type="SUPFAM" id="SSF56801">
    <property type="entry name" value="Acetyl-CoA synthetase-like"/>
    <property type="match status" value="1"/>
</dbReference>
<dbReference type="Gene3D" id="3.40.50.12780">
    <property type="entry name" value="N-terminal domain of ligase-like"/>
    <property type="match status" value="1"/>
</dbReference>
<dbReference type="Proteomes" id="UP000236161">
    <property type="component" value="Unassembled WGS sequence"/>
</dbReference>
<keyword evidence="6" id="KW-1185">Reference proteome</keyword>
<dbReference type="GO" id="GO:0106290">
    <property type="term" value="F:trans-cinnamate-CoA ligase activity"/>
    <property type="evidence" value="ECO:0007669"/>
    <property type="project" value="UniProtKB-ARBA"/>
</dbReference>
<evidence type="ECO:0000313" key="5">
    <source>
        <dbReference type="EMBL" id="PKA48538.1"/>
    </source>
</evidence>
<evidence type="ECO:0000256" key="1">
    <source>
        <dbReference type="ARBA" id="ARBA00012959"/>
    </source>
</evidence>
<dbReference type="InterPro" id="IPR045851">
    <property type="entry name" value="AMP-bd_C_sf"/>
</dbReference>
<gene>
    <name evidence="5" type="primary">AAE14</name>
    <name evidence="5" type="ORF">AXF42_Ash017437</name>
</gene>
<dbReference type="Pfam" id="PF00501">
    <property type="entry name" value="AMP-binding"/>
    <property type="match status" value="1"/>
</dbReference>
<dbReference type="GO" id="GO:0016207">
    <property type="term" value="F:4-coumarate-CoA ligase activity"/>
    <property type="evidence" value="ECO:0007669"/>
    <property type="project" value="UniProtKB-EC"/>
</dbReference>
<dbReference type="Gene3D" id="3.30.300.30">
    <property type="match status" value="1"/>
</dbReference>
<dbReference type="PANTHER" id="PTHR43201">
    <property type="entry name" value="ACYL-COA SYNTHETASE"/>
    <property type="match status" value="1"/>
</dbReference>
<dbReference type="CDD" id="cd04433">
    <property type="entry name" value="AFD_class_I"/>
    <property type="match status" value="1"/>
</dbReference>
<dbReference type="GO" id="GO:0009698">
    <property type="term" value="P:phenylpropanoid metabolic process"/>
    <property type="evidence" value="ECO:0007669"/>
    <property type="project" value="UniProtKB-ARBA"/>
</dbReference>
<dbReference type="EMBL" id="KZ452313">
    <property type="protein sequence ID" value="PKA48538.1"/>
    <property type="molecule type" value="Genomic_DNA"/>
</dbReference>
<dbReference type="AlphaFoldDB" id="A0A2H9ZZ03"/>
<evidence type="ECO:0000259" key="3">
    <source>
        <dbReference type="Pfam" id="PF00501"/>
    </source>
</evidence>
<evidence type="ECO:0000313" key="6">
    <source>
        <dbReference type="Proteomes" id="UP000236161"/>
    </source>
</evidence>
<protein>
    <recommendedName>
        <fullName evidence="1">4-coumarate--CoA ligase</fullName>
        <ecNumber evidence="1">6.2.1.12</ecNumber>
    </recommendedName>
</protein>
<accession>A0A2H9ZZ03</accession>
<dbReference type="PANTHER" id="PTHR43201:SF32">
    <property type="entry name" value="2-SUCCINYLBENZOATE--COA LIGASE, CHLOROPLASTIC_PEROXISOMAL"/>
    <property type="match status" value="1"/>
</dbReference>
<evidence type="ECO:0000256" key="2">
    <source>
        <dbReference type="ARBA" id="ARBA00034252"/>
    </source>
</evidence>
<name>A0A2H9ZZ03_9ASPA</name>
<dbReference type="InterPro" id="IPR000873">
    <property type="entry name" value="AMP-dep_synth/lig_dom"/>
</dbReference>
<dbReference type="STRING" id="1088818.A0A2H9ZZ03"/>
<dbReference type="GO" id="GO:0006631">
    <property type="term" value="P:fatty acid metabolic process"/>
    <property type="evidence" value="ECO:0007669"/>
    <property type="project" value="TreeGrafter"/>
</dbReference>
<dbReference type="OrthoDB" id="10253115at2759"/>
<dbReference type="PROSITE" id="PS00455">
    <property type="entry name" value="AMP_BINDING"/>
    <property type="match status" value="1"/>
</dbReference>
<feature type="domain" description="AMP-binding enzyme C-terminal" evidence="4">
    <location>
        <begin position="447"/>
        <end position="488"/>
    </location>
</feature>
<dbReference type="Pfam" id="PF13193">
    <property type="entry name" value="AMP-binding_C"/>
    <property type="match status" value="1"/>
</dbReference>
<dbReference type="EC" id="6.2.1.12" evidence="1"/>
<evidence type="ECO:0000259" key="4">
    <source>
        <dbReference type="Pfam" id="PF13193"/>
    </source>
</evidence>
<keyword evidence="5" id="KW-0436">Ligase</keyword>
<reference evidence="5 6" key="1">
    <citation type="journal article" date="2017" name="Nature">
        <title>The Apostasia genome and the evolution of orchids.</title>
        <authorList>
            <person name="Zhang G.Q."/>
            <person name="Liu K.W."/>
            <person name="Li Z."/>
            <person name="Lohaus R."/>
            <person name="Hsiao Y.Y."/>
            <person name="Niu S.C."/>
            <person name="Wang J.Y."/>
            <person name="Lin Y.C."/>
            <person name="Xu Q."/>
            <person name="Chen L.J."/>
            <person name="Yoshida K."/>
            <person name="Fujiwara S."/>
            <person name="Wang Z.W."/>
            <person name="Zhang Y.Q."/>
            <person name="Mitsuda N."/>
            <person name="Wang M."/>
            <person name="Liu G.H."/>
            <person name="Pecoraro L."/>
            <person name="Huang H.X."/>
            <person name="Xiao X.J."/>
            <person name="Lin M."/>
            <person name="Wu X.Y."/>
            <person name="Wu W.L."/>
            <person name="Chen Y.Y."/>
            <person name="Chang S.B."/>
            <person name="Sakamoto S."/>
            <person name="Ohme-Takagi M."/>
            <person name="Yagi M."/>
            <person name="Zeng S.J."/>
            <person name="Shen C.Y."/>
            <person name="Yeh C.M."/>
            <person name="Luo Y.B."/>
            <person name="Tsai W.C."/>
            <person name="Van de Peer Y."/>
            <person name="Liu Z.J."/>
        </authorList>
    </citation>
    <scope>NUCLEOTIDE SEQUENCE [LARGE SCALE GENOMIC DNA]</scope>
    <source>
        <strain evidence="6">cv. Shenzhen</strain>
        <tissue evidence="5">Stem</tissue>
    </source>
</reference>
<proteinExistence type="predicted"/>
<feature type="domain" description="AMP-dependent synthetase/ligase" evidence="3">
    <location>
        <begin position="31"/>
        <end position="398"/>
    </location>
</feature>
<organism evidence="5 6">
    <name type="scientific">Apostasia shenzhenica</name>
    <dbReference type="NCBI Taxonomy" id="1088818"/>
    <lineage>
        <taxon>Eukaryota</taxon>
        <taxon>Viridiplantae</taxon>
        <taxon>Streptophyta</taxon>
        <taxon>Embryophyta</taxon>
        <taxon>Tracheophyta</taxon>
        <taxon>Spermatophyta</taxon>
        <taxon>Magnoliopsida</taxon>
        <taxon>Liliopsida</taxon>
        <taxon>Asparagales</taxon>
        <taxon>Orchidaceae</taxon>
        <taxon>Apostasioideae</taxon>
        <taxon>Apostasia</taxon>
    </lineage>
</organism>